<dbReference type="EMBL" id="JAQKAB010000002">
    <property type="protein sequence ID" value="MDA7025674.1"/>
    <property type="molecule type" value="Genomic_DNA"/>
</dbReference>
<keyword evidence="2" id="KW-1133">Transmembrane helix</keyword>
<feature type="compositionally biased region" description="Basic residues" evidence="1">
    <location>
        <begin position="29"/>
        <end position="42"/>
    </location>
</feature>
<evidence type="ECO:0000256" key="1">
    <source>
        <dbReference type="SAM" id="MobiDB-lite"/>
    </source>
</evidence>
<feature type="transmembrane region" description="Helical" evidence="2">
    <location>
        <begin position="48"/>
        <end position="71"/>
    </location>
</feature>
<dbReference type="Proteomes" id="UP001211894">
    <property type="component" value="Unassembled WGS sequence"/>
</dbReference>
<name>A0ABT4X067_9BACI</name>
<feature type="region of interest" description="Disordered" evidence="1">
    <location>
        <begin position="1"/>
        <end position="42"/>
    </location>
</feature>
<protein>
    <submittedName>
        <fullName evidence="3">Uncharacterized protein</fullName>
    </submittedName>
</protein>
<gene>
    <name evidence="3" type="ORF">PJ311_03485</name>
</gene>
<evidence type="ECO:0000313" key="3">
    <source>
        <dbReference type="EMBL" id="MDA7025674.1"/>
    </source>
</evidence>
<dbReference type="RefSeq" id="WP_271339520.1">
    <property type="nucleotide sequence ID" value="NZ_JAQKAB010000002.1"/>
</dbReference>
<evidence type="ECO:0000256" key="2">
    <source>
        <dbReference type="SAM" id="Phobius"/>
    </source>
</evidence>
<keyword evidence="2" id="KW-0472">Membrane</keyword>
<organism evidence="3 4">
    <name type="scientific">Bacillus changyiensis</name>
    <dbReference type="NCBI Taxonomy" id="3004103"/>
    <lineage>
        <taxon>Bacteria</taxon>
        <taxon>Bacillati</taxon>
        <taxon>Bacillota</taxon>
        <taxon>Bacilli</taxon>
        <taxon>Bacillales</taxon>
        <taxon>Bacillaceae</taxon>
        <taxon>Bacillus</taxon>
    </lineage>
</organism>
<evidence type="ECO:0000313" key="4">
    <source>
        <dbReference type="Proteomes" id="UP001211894"/>
    </source>
</evidence>
<keyword evidence="2" id="KW-0812">Transmembrane</keyword>
<sequence length="118" mass="14222">MEQGQAQTDLDQKEQTELELLEDEFPSRRSYHEKKKNSKKKNQNRNPLFTILAVLFFFIPIIVFIVFMYMINQDQSDPHQYDDVFYENDLKKTSEIDERMTDWPNQMIAFQFTKTKAT</sequence>
<proteinExistence type="predicted"/>
<reference evidence="3 4" key="1">
    <citation type="submission" date="2023-01" db="EMBL/GenBank/DDBJ databases">
        <title>Bacillus changyiensis sp. nov., isolated from a coastal deposit.</title>
        <authorList>
            <person name="Xiao G."/>
            <person name="Lai Q."/>
            <person name="Hu Z."/>
            <person name="Shao Z."/>
        </authorList>
    </citation>
    <scope>NUCLEOTIDE SEQUENCE [LARGE SCALE GENOMIC DNA]</scope>
    <source>
        <strain evidence="3 4">CLL-7-23</strain>
    </source>
</reference>
<accession>A0ABT4X067</accession>
<keyword evidence="4" id="KW-1185">Reference proteome</keyword>
<comment type="caution">
    <text evidence="3">The sequence shown here is derived from an EMBL/GenBank/DDBJ whole genome shotgun (WGS) entry which is preliminary data.</text>
</comment>